<keyword evidence="1" id="KW-1133">Transmembrane helix</keyword>
<evidence type="ECO:0000313" key="2">
    <source>
        <dbReference type="EMBL" id="MBB6731376.1"/>
    </source>
</evidence>
<feature type="transmembrane region" description="Helical" evidence="1">
    <location>
        <begin position="180"/>
        <end position="203"/>
    </location>
</feature>
<feature type="transmembrane region" description="Helical" evidence="1">
    <location>
        <begin position="60"/>
        <end position="80"/>
    </location>
</feature>
<dbReference type="EMBL" id="JACJVO010000012">
    <property type="protein sequence ID" value="MBB6731376.1"/>
    <property type="molecule type" value="Genomic_DNA"/>
</dbReference>
<dbReference type="RefSeq" id="WP_185129052.1">
    <property type="nucleotide sequence ID" value="NZ_JACJVO010000012.1"/>
</dbReference>
<evidence type="ECO:0000313" key="3">
    <source>
        <dbReference type="Proteomes" id="UP000564644"/>
    </source>
</evidence>
<dbReference type="InterPro" id="IPR010539">
    <property type="entry name" value="BaxI_1-like"/>
</dbReference>
<dbReference type="PIRSF" id="PIRSF009160">
    <property type="entry name" value="UCP009160"/>
    <property type="match status" value="1"/>
</dbReference>
<sequence>MIGRSGNPTLNEKTFERTGGYSGASRMTIDGTVNKTFIMLALLLGGAFVTWSQYFDGNNVGGYAIGGAIIGFILAMIVSFRPTTAPYLVPIYAVMEGVFLGALSAVYEDRTHGVTLLAAALTMGVFVMMLLAYKFRIIQATRKFRIGIFAATAGIMLVYLVSLVLGLFGVTVPFLYDSSLLGIGISLVIVAVAALNLVLDFDFIEEGANQGAPKYMEWYGAFGLMVTLVWLYVEMLRLVAKISSRD</sequence>
<organism evidence="2 3">
    <name type="scientific">Cohnella zeiphila</name>
    <dbReference type="NCBI Taxonomy" id="2761120"/>
    <lineage>
        <taxon>Bacteria</taxon>
        <taxon>Bacillati</taxon>
        <taxon>Bacillota</taxon>
        <taxon>Bacilli</taxon>
        <taxon>Bacillales</taxon>
        <taxon>Paenibacillaceae</taxon>
        <taxon>Cohnella</taxon>
    </lineage>
</organism>
<gene>
    <name evidence="2" type="ORF">H7C18_10710</name>
</gene>
<dbReference type="PANTHER" id="PTHR41282">
    <property type="entry name" value="CONSERVED TRANSMEMBRANE PROTEIN-RELATED"/>
    <property type="match status" value="1"/>
</dbReference>
<dbReference type="Proteomes" id="UP000564644">
    <property type="component" value="Unassembled WGS sequence"/>
</dbReference>
<keyword evidence="3" id="KW-1185">Reference proteome</keyword>
<reference evidence="2 3" key="1">
    <citation type="submission" date="2020-08" db="EMBL/GenBank/DDBJ databases">
        <title>Cohnella phylogeny.</title>
        <authorList>
            <person name="Dunlap C."/>
        </authorList>
    </citation>
    <scope>NUCLEOTIDE SEQUENCE [LARGE SCALE GENOMIC DNA]</scope>
    <source>
        <strain evidence="2 3">CBP 2801</strain>
    </source>
</reference>
<comment type="caution">
    <text evidence="2">The sequence shown here is derived from an EMBL/GenBank/DDBJ whole genome shotgun (WGS) entry which is preliminary data.</text>
</comment>
<feature type="transmembrane region" description="Helical" evidence="1">
    <location>
        <begin position="144"/>
        <end position="168"/>
    </location>
</feature>
<dbReference type="PANTHER" id="PTHR41282:SF1">
    <property type="entry name" value="CONSERVED TRANSMEMBRANE PROTEIN-RELATED"/>
    <property type="match status" value="1"/>
</dbReference>
<dbReference type="Pfam" id="PF12811">
    <property type="entry name" value="BaxI_1"/>
    <property type="match status" value="1"/>
</dbReference>
<proteinExistence type="predicted"/>
<feature type="transmembrane region" description="Helical" evidence="1">
    <location>
        <begin position="113"/>
        <end position="132"/>
    </location>
</feature>
<name>A0A7X0VUZ3_9BACL</name>
<keyword evidence="1" id="KW-0812">Transmembrane</keyword>
<dbReference type="AlphaFoldDB" id="A0A7X0VUZ3"/>
<evidence type="ECO:0000256" key="1">
    <source>
        <dbReference type="SAM" id="Phobius"/>
    </source>
</evidence>
<accession>A0A7X0VUZ3</accession>
<protein>
    <submittedName>
        <fullName evidence="2">Bax inhibitor-1/YccA family protein</fullName>
    </submittedName>
</protein>
<feature type="transmembrane region" description="Helical" evidence="1">
    <location>
        <begin position="87"/>
        <end position="107"/>
    </location>
</feature>
<feature type="transmembrane region" description="Helical" evidence="1">
    <location>
        <begin position="36"/>
        <end position="54"/>
    </location>
</feature>
<keyword evidence="1" id="KW-0472">Membrane</keyword>
<feature type="transmembrane region" description="Helical" evidence="1">
    <location>
        <begin position="215"/>
        <end position="233"/>
    </location>
</feature>